<keyword evidence="2" id="KW-0479">Metal-binding</keyword>
<dbReference type="InterPro" id="IPR036396">
    <property type="entry name" value="Cyt_P450_sf"/>
</dbReference>
<dbReference type="Pfam" id="PF00067">
    <property type="entry name" value="p450"/>
    <property type="match status" value="1"/>
</dbReference>
<dbReference type="EMBL" id="KZ370529">
    <property type="protein sequence ID" value="PIO58820.1"/>
    <property type="molecule type" value="Genomic_DNA"/>
</dbReference>
<keyword evidence="4" id="KW-0503">Monooxygenase</keyword>
<gene>
    <name evidence="5" type="ORF">TELCIR_19735</name>
</gene>
<keyword evidence="3" id="KW-0408">Iron</keyword>
<evidence type="ECO:0000313" key="5">
    <source>
        <dbReference type="EMBL" id="PIO58820.1"/>
    </source>
</evidence>
<dbReference type="PANTHER" id="PTHR24300">
    <property type="entry name" value="CYTOCHROME P450 508A4-RELATED"/>
    <property type="match status" value="1"/>
</dbReference>
<dbReference type="InterPro" id="IPR050182">
    <property type="entry name" value="Cytochrome_P450_fam2"/>
</dbReference>
<feature type="non-terminal residue" evidence="5">
    <location>
        <position position="195"/>
    </location>
</feature>
<dbReference type="PRINTS" id="PR00463">
    <property type="entry name" value="EP450I"/>
</dbReference>
<evidence type="ECO:0000313" key="6">
    <source>
        <dbReference type="Proteomes" id="UP000230423"/>
    </source>
</evidence>
<keyword evidence="4" id="KW-0560">Oxidoreductase</keyword>
<comment type="similarity">
    <text evidence="1">Belongs to the cytochrome P450 family.</text>
</comment>
<dbReference type="GO" id="GO:0016712">
    <property type="term" value="F:oxidoreductase activity, acting on paired donors, with incorporation or reduction of molecular oxygen, reduced flavin or flavoprotein as one donor, and incorporation of one atom of oxygen"/>
    <property type="evidence" value="ECO:0007669"/>
    <property type="project" value="TreeGrafter"/>
</dbReference>
<evidence type="ECO:0000256" key="4">
    <source>
        <dbReference type="ARBA" id="ARBA00023033"/>
    </source>
</evidence>
<dbReference type="Gene3D" id="1.10.630.10">
    <property type="entry name" value="Cytochrome P450"/>
    <property type="match status" value="1"/>
</dbReference>
<organism evidence="5 6">
    <name type="scientific">Teladorsagia circumcincta</name>
    <name type="common">Brown stomach worm</name>
    <name type="synonym">Ostertagia circumcincta</name>
    <dbReference type="NCBI Taxonomy" id="45464"/>
    <lineage>
        <taxon>Eukaryota</taxon>
        <taxon>Metazoa</taxon>
        <taxon>Ecdysozoa</taxon>
        <taxon>Nematoda</taxon>
        <taxon>Chromadorea</taxon>
        <taxon>Rhabditida</taxon>
        <taxon>Rhabditina</taxon>
        <taxon>Rhabditomorpha</taxon>
        <taxon>Strongyloidea</taxon>
        <taxon>Trichostrongylidae</taxon>
        <taxon>Teladorsagia</taxon>
    </lineage>
</organism>
<accession>A0A2G9TNA5</accession>
<keyword evidence="6" id="KW-1185">Reference proteome</keyword>
<proteinExistence type="inferred from homology"/>
<dbReference type="PANTHER" id="PTHR24300:SF375">
    <property type="entry name" value="CYTOCHROME P450 FAMILY"/>
    <property type="match status" value="1"/>
</dbReference>
<protein>
    <recommendedName>
        <fullName evidence="7">Unspecific monooxygenase</fullName>
    </recommendedName>
</protein>
<evidence type="ECO:0000256" key="1">
    <source>
        <dbReference type="ARBA" id="ARBA00010617"/>
    </source>
</evidence>
<name>A0A2G9TNA5_TELCI</name>
<evidence type="ECO:0008006" key="7">
    <source>
        <dbReference type="Google" id="ProtNLM"/>
    </source>
</evidence>
<evidence type="ECO:0000256" key="2">
    <source>
        <dbReference type="ARBA" id="ARBA00022723"/>
    </source>
</evidence>
<dbReference type="GO" id="GO:0006082">
    <property type="term" value="P:organic acid metabolic process"/>
    <property type="evidence" value="ECO:0007669"/>
    <property type="project" value="TreeGrafter"/>
</dbReference>
<dbReference type="GO" id="GO:0005506">
    <property type="term" value="F:iron ion binding"/>
    <property type="evidence" value="ECO:0007669"/>
    <property type="project" value="InterPro"/>
</dbReference>
<reference evidence="5 6" key="1">
    <citation type="submission" date="2015-09" db="EMBL/GenBank/DDBJ databases">
        <title>Draft genome of the parasitic nematode Teladorsagia circumcincta isolate WARC Sus (inbred).</title>
        <authorList>
            <person name="Mitreva M."/>
        </authorList>
    </citation>
    <scope>NUCLEOTIDE SEQUENCE [LARGE SCALE GENOMIC DNA]</scope>
    <source>
        <strain evidence="5 6">S</strain>
    </source>
</reference>
<dbReference type="SUPFAM" id="SSF48264">
    <property type="entry name" value="Cytochrome P450"/>
    <property type="match status" value="1"/>
</dbReference>
<evidence type="ECO:0000256" key="3">
    <source>
        <dbReference type="ARBA" id="ARBA00023004"/>
    </source>
</evidence>
<dbReference type="OrthoDB" id="3934656at2759"/>
<dbReference type="GO" id="GO:0005737">
    <property type="term" value="C:cytoplasm"/>
    <property type="evidence" value="ECO:0007669"/>
    <property type="project" value="TreeGrafter"/>
</dbReference>
<dbReference type="InterPro" id="IPR002401">
    <property type="entry name" value="Cyt_P450_E_grp-I"/>
</dbReference>
<dbReference type="GO" id="GO:0020037">
    <property type="term" value="F:heme binding"/>
    <property type="evidence" value="ECO:0007669"/>
    <property type="project" value="InterPro"/>
</dbReference>
<dbReference type="GO" id="GO:0006805">
    <property type="term" value="P:xenobiotic metabolic process"/>
    <property type="evidence" value="ECO:0007669"/>
    <property type="project" value="TreeGrafter"/>
</dbReference>
<dbReference type="AlphaFoldDB" id="A0A2G9TNA5"/>
<sequence>MFCCRKTLNRLEKNADMRSLRSTEKDEEKFFALKKKMDETLEKSMLFDMLIDEWNVNWPFLKQRRDYQLKPLEPIKEFIQSQIERRKREIANGTHVPQGEGDDFVDAFLIQMKKDRESGAPTSFDDETLLTSLLDLWSAGQETTATTLEWAFSYLLLNPQVTARVEEELLSLTKGRRPLSIADRPNTPFFNATLT</sequence>
<dbReference type="InterPro" id="IPR001128">
    <property type="entry name" value="Cyt_P450"/>
</dbReference>
<dbReference type="Proteomes" id="UP000230423">
    <property type="component" value="Unassembled WGS sequence"/>
</dbReference>